<keyword evidence="1" id="KW-0812">Transmembrane</keyword>
<keyword evidence="1" id="KW-1133">Transmembrane helix</keyword>
<evidence type="ECO:0000313" key="2">
    <source>
        <dbReference type="EMBL" id="SEH66268.1"/>
    </source>
</evidence>
<proteinExistence type="predicted"/>
<reference evidence="2 3" key="1">
    <citation type="submission" date="2016-10" db="EMBL/GenBank/DDBJ databases">
        <authorList>
            <person name="de Groot N.N."/>
        </authorList>
    </citation>
    <scope>NUCLEOTIDE SEQUENCE [LARGE SCALE GENOMIC DNA]</scope>
    <source>
        <strain evidence="2 3">IBRC-M10418</strain>
    </source>
</reference>
<dbReference type="RefSeq" id="WP_177167537.1">
    <property type="nucleotide sequence ID" value="NZ_FNWU01000024.1"/>
</dbReference>
<protein>
    <submittedName>
        <fullName evidence="2">Uncharacterized protein</fullName>
    </submittedName>
</protein>
<dbReference type="STRING" id="1267564.SAMN05192561_12410"/>
<keyword evidence="3" id="KW-1185">Reference proteome</keyword>
<accession>A0A1H6K410</accession>
<gene>
    <name evidence="2" type="ORF">SAMN05192561_12410</name>
</gene>
<dbReference type="EMBL" id="FNWU01000024">
    <property type="protein sequence ID" value="SEH66268.1"/>
    <property type="molecule type" value="Genomic_DNA"/>
</dbReference>
<dbReference type="Proteomes" id="UP000199215">
    <property type="component" value="Unassembled WGS sequence"/>
</dbReference>
<dbReference type="AlphaFoldDB" id="A0A1H6K410"/>
<dbReference type="OrthoDB" id="154701at2157"/>
<organism evidence="2 3">
    <name type="scientific">Halopenitus malekzadehii</name>
    <dbReference type="NCBI Taxonomy" id="1267564"/>
    <lineage>
        <taxon>Archaea</taxon>
        <taxon>Methanobacteriati</taxon>
        <taxon>Methanobacteriota</taxon>
        <taxon>Stenosarchaea group</taxon>
        <taxon>Halobacteria</taxon>
        <taxon>Halobacteriales</taxon>
        <taxon>Haloferacaceae</taxon>
        <taxon>Halopenitus</taxon>
    </lineage>
</organism>
<sequence length="51" mass="5539">MLDVALHTGSEHPDLWWIVVPTLLAFLAGTGTSLVADRVRSTFGFLDDPAE</sequence>
<evidence type="ECO:0000313" key="3">
    <source>
        <dbReference type="Proteomes" id="UP000199215"/>
    </source>
</evidence>
<evidence type="ECO:0000256" key="1">
    <source>
        <dbReference type="SAM" id="Phobius"/>
    </source>
</evidence>
<keyword evidence="1" id="KW-0472">Membrane</keyword>
<name>A0A1H6K410_9EURY</name>
<feature type="transmembrane region" description="Helical" evidence="1">
    <location>
        <begin position="15"/>
        <end position="36"/>
    </location>
</feature>